<evidence type="ECO:0000256" key="1">
    <source>
        <dbReference type="SAM" id="MobiDB-lite"/>
    </source>
</evidence>
<feature type="region of interest" description="Disordered" evidence="1">
    <location>
        <begin position="282"/>
        <end position="306"/>
    </location>
</feature>
<dbReference type="GeneID" id="85328235"/>
<protein>
    <submittedName>
        <fullName evidence="3">Uncharacterized protein</fullName>
    </submittedName>
</protein>
<feature type="transmembrane region" description="Helical" evidence="2">
    <location>
        <begin position="200"/>
        <end position="223"/>
    </location>
</feature>
<keyword evidence="2" id="KW-1133">Transmembrane helix</keyword>
<dbReference type="InterPro" id="IPR021840">
    <property type="entry name" value="DUF3433"/>
</dbReference>
<dbReference type="RefSeq" id="XP_060301044.1">
    <property type="nucleotide sequence ID" value="XM_060444965.1"/>
</dbReference>
<keyword evidence="4" id="KW-1185">Reference proteome</keyword>
<feature type="transmembrane region" description="Helical" evidence="2">
    <location>
        <begin position="433"/>
        <end position="456"/>
    </location>
</feature>
<evidence type="ECO:0000256" key="2">
    <source>
        <dbReference type="SAM" id="Phobius"/>
    </source>
</evidence>
<reference evidence="3" key="1">
    <citation type="submission" date="2023-06" db="EMBL/GenBank/DDBJ databases">
        <title>Genome-scale phylogeny and comparative genomics of the fungal order Sordariales.</title>
        <authorList>
            <consortium name="Lawrence Berkeley National Laboratory"/>
            <person name="Hensen N."/>
            <person name="Bonometti L."/>
            <person name="Westerberg I."/>
            <person name="Brannstrom I.O."/>
            <person name="Guillou S."/>
            <person name="Cros-Aarteil S."/>
            <person name="Calhoun S."/>
            <person name="Haridas S."/>
            <person name="Kuo A."/>
            <person name="Mondo S."/>
            <person name="Pangilinan J."/>
            <person name="Riley R."/>
            <person name="LaButti K."/>
            <person name="Andreopoulos B."/>
            <person name="Lipzen A."/>
            <person name="Chen C."/>
            <person name="Yanf M."/>
            <person name="Daum C."/>
            <person name="Ng V."/>
            <person name="Clum A."/>
            <person name="Steindorff A."/>
            <person name="Ohm R."/>
            <person name="Martin F."/>
            <person name="Silar P."/>
            <person name="Natvig D."/>
            <person name="Lalanne C."/>
            <person name="Gautier V."/>
            <person name="Ament-velasquez S.L."/>
            <person name="Kruys A."/>
            <person name="Hutchinson M.I."/>
            <person name="Powell A.J."/>
            <person name="Barry K."/>
            <person name="Miller A.N."/>
            <person name="Grigoriev I.V."/>
            <person name="Debuchy R."/>
            <person name="Gladieux P."/>
            <person name="Thoren M.H."/>
            <person name="Johannesson H."/>
        </authorList>
    </citation>
    <scope>NUCLEOTIDE SEQUENCE</scope>
    <source>
        <strain evidence="3">SMH2392-1A</strain>
    </source>
</reference>
<dbReference type="Proteomes" id="UP001172101">
    <property type="component" value="Unassembled WGS sequence"/>
</dbReference>
<name>A0AA40B5Q4_9PEZI</name>
<comment type="caution">
    <text evidence="3">The sequence shown here is derived from an EMBL/GenBank/DDBJ whole genome shotgun (WGS) entry which is preliminary data.</text>
</comment>
<sequence length="656" mass="70645">MRAAVQQPLIGPGCNSSFRHQFLAAWAPISKIKVDYGGNNVTAIFCEPTYWKQRVSVDVSAATKQLDANSVVPVGSRDPLGAAKFNTTALEYLMGTGVPAATATRDYAASTTIQSWPILQKEQNVAGPVTLMVTYALGLVGAPAAALQNASVLENAFALAHKTVFAIAMSQILSDTGRAEAATAGTVQRTLYGVEVSRPIAAVLEGLLVRVALLAAAVLWTCARAESKLPRDPAAIGFTIAALKRCATLLSRPAVAESDSADSKTLAQGLAGQRFALTGSYPPRLEHLEPQPQDPPMSSGGGAGTGVGLRRSTAYSPFQPRELRPASGIILVSILLCGAGVLVYLKKHEEELHGLPRPTDNFEVLQLLENYIPTVFATLLEPFLVLLTRLLSILQPFHELRMGKRPAEKTLDAKYTSLPPQLVVWRALRSKHFLLGALGSISLLVNALTVALGGTFNELSVAMEYPTAFIESRRTNLSRNAIISEGASWEGYLDHLYAVYSNLSSNTRLRPWVTRDYAFLLINATARVQDGPRPGLFRTKARGFRALPKCAALATSPSTTQPYANLSGINAELSTIPLMFRRDNGTWTQCSLPPPSVRSRAARRSAQELVGSLSKVQMSGGDFEWYNDGFCDDRMVLGWARLDSSSDSDTTTPSSL</sequence>
<feature type="transmembrane region" description="Helical" evidence="2">
    <location>
        <begin position="371"/>
        <end position="394"/>
    </location>
</feature>
<dbReference type="EMBL" id="JAUIRO010000002">
    <property type="protein sequence ID" value="KAK0728189.1"/>
    <property type="molecule type" value="Genomic_DNA"/>
</dbReference>
<keyword evidence="2" id="KW-0812">Transmembrane</keyword>
<organism evidence="3 4">
    <name type="scientific">Lasiosphaeria miniovina</name>
    <dbReference type="NCBI Taxonomy" id="1954250"/>
    <lineage>
        <taxon>Eukaryota</taxon>
        <taxon>Fungi</taxon>
        <taxon>Dikarya</taxon>
        <taxon>Ascomycota</taxon>
        <taxon>Pezizomycotina</taxon>
        <taxon>Sordariomycetes</taxon>
        <taxon>Sordariomycetidae</taxon>
        <taxon>Sordariales</taxon>
        <taxon>Lasiosphaeriaceae</taxon>
        <taxon>Lasiosphaeria</taxon>
    </lineage>
</organism>
<accession>A0AA40B5Q4</accession>
<proteinExistence type="predicted"/>
<dbReference type="PANTHER" id="PTHR37544">
    <property type="entry name" value="SPRAY-RELATED"/>
    <property type="match status" value="1"/>
</dbReference>
<dbReference type="Pfam" id="PF11915">
    <property type="entry name" value="DUF3433"/>
    <property type="match status" value="1"/>
</dbReference>
<evidence type="ECO:0000313" key="3">
    <source>
        <dbReference type="EMBL" id="KAK0728189.1"/>
    </source>
</evidence>
<keyword evidence="2" id="KW-0472">Membrane</keyword>
<gene>
    <name evidence="3" type="ORF">B0T26DRAFT_748446</name>
</gene>
<dbReference type="AlphaFoldDB" id="A0AA40B5Q4"/>
<feature type="transmembrane region" description="Helical" evidence="2">
    <location>
        <begin position="326"/>
        <end position="345"/>
    </location>
</feature>
<dbReference type="PANTHER" id="PTHR37544:SF3">
    <property type="entry name" value="SPRAY"/>
    <property type="match status" value="1"/>
</dbReference>
<evidence type="ECO:0000313" key="4">
    <source>
        <dbReference type="Proteomes" id="UP001172101"/>
    </source>
</evidence>